<dbReference type="OrthoDB" id="2516at2759"/>
<evidence type="ECO:0000256" key="8">
    <source>
        <dbReference type="ARBA" id="ARBA00048752"/>
    </source>
</evidence>
<feature type="binding site" evidence="9">
    <location>
        <position position="231"/>
    </location>
    <ligand>
        <name>S-adenosyl-L-methionine</name>
        <dbReference type="ChEBI" id="CHEBI:59789"/>
    </ligand>
</feature>
<reference evidence="13" key="3">
    <citation type="submission" date="2022-06" db="UniProtKB">
        <authorList>
            <consortium name="EnsemblMetazoa"/>
        </authorList>
    </citation>
    <scope>IDENTIFICATION</scope>
</reference>
<dbReference type="Gene3D" id="3.40.1010.10">
    <property type="entry name" value="Cobalt-precorrin-4 Transmethylase, Domain 1"/>
    <property type="match status" value="1"/>
</dbReference>
<dbReference type="PIRSF" id="PIRSF036432">
    <property type="entry name" value="Diphthine_synth"/>
    <property type="match status" value="1"/>
</dbReference>
<feature type="binding site" evidence="9">
    <location>
        <position position="9"/>
    </location>
    <ligand>
        <name>S-adenosyl-L-methionine</name>
        <dbReference type="ChEBI" id="CHEBI:59789"/>
    </ligand>
</feature>
<feature type="domain" description="Tetrapyrrole methylase" evidence="11">
    <location>
        <begin position="1"/>
        <end position="179"/>
    </location>
</feature>
<dbReference type="UniPathway" id="UPA00559"/>
<dbReference type="GO" id="GO:0017183">
    <property type="term" value="P:protein histidyl modification to diphthamide"/>
    <property type="evidence" value="ECO:0007669"/>
    <property type="project" value="UniProtKB-UniPathway"/>
</dbReference>
<comment type="function">
    <text evidence="1">S-adenosyl-L-methionine-dependent methyltransferase that catalyzes four methylations of the modified target histidine residue in translation elongation factor 2 (EF-2), to form an intermediate called diphthine methyl ester. The four successive methylation reactions represent the second step of diphthamide biosynthesis.</text>
</comment>
<comment type="pathway">
    <text evidence="2">Protein modification; peptidyl-diphthamide biosynthesis.</text>
</comment>
<keyword evidence="7 9" id="KW-0949">S-adenosyl-L-methionine</keyword>
<evidence type="ECO:0000256" key="4">
    <source>
        <dbReference type="ARBA" id="ARBA00011927"/>
    </source>
</evidence>
<dbReference type="AlphaFoldDB" id="A0A834VBI3"/>
<comment type="similarity">
    <text evidence="3">Belongs to the diphthine synthase family.</text>
</comment>
<dbReference type="FunFam" id="3.30.950.10:FF:000004">
    <property type="entry name" value="Diphthine synthase putative"/>
    <property type="match status" value="1"/>
</dbReference>
<feature type="binding site" evidence="9">
    <location>
        <position position="256"/>
    </location>
    <ligand>
        <name>S-adenosyl-L-methionine</name>
        <dbReference type="ChEBI" id="CHEBI:59789"/>
    </ligand>
</feature>
<dbReference type="SUPFAM" id="SSF53790">
    <property type="entry name" value="Tetrapyrrole methylase"/>
    <property type="match status" value="1"/>
</dbReference>
<dbReference type="GO" id="GO:0141133">
    <property type="term" value="F:diphthine methyl ester synthase activity"/>
    <property type="evidence" value="ECO:0007669"/>
    <property type="project" value="UniProtKB-EC"/>
</dbReference>
<feature type="binding site" evidence="9">
    <location>
        <begin position="113"/>
        <end position="114"/>
    </location>
    <ligand>
        <name>S-adenosyl-L-methionine</name>
        <dbReference type="ChEBI" id="CHEBI:59789"/>
    </ligand>
</feature>
<protein>
    <recommendedName>
        <fullName evidence="4">diphthine methyl ester synthase</fullName>
        <ecNumber evidence="4">2.1.1.314</ecNumber>
    </recommendedName>
</protein>
<feature type="binding site" evidence="9">
    <location>
        <position position="85"/>
    </location>
    <ligand>
        <name>S-adenosyl-L-methionine</name>
        <dbReference type="ChEBI" id="CHEBI:59789"/>
    </ligand>
</feature>
<evidence type="ECO:0000256" key="1">
    <source>
        <dbReference type="ARBA" id="ARBA00004006"/>
    </source>
</evidence>
<dbReference type="PANTHER" id="PTHR10882">
    <property type="entry name" value="DIPHTHINE SYNTHASE"/>
    <property type="match status" value="1"/>
</dbReference>
<evidence type="ECO:0000256" key="5">
    <source>
        <dbReference type="ARBA" id="ARBA00022603"/>
    </source>
</evidence>
<dbReference type="InterPro" id="IPR014777">
    <property type="entry name" value="4pyrrole_Mease_sub1"/>
</dbReference>
<dbReference type="InterPro" id="IPR035996">
    <property type="entry name" value="4pyrrol_Methylase_sf"/>
</dbReference>
<keyword evidence="5" id="KW-0489">Methyltransferase</keyword>
<dbReference type="GO" id="GO:0032259">
    <property type="term" value="P:methylation"/>
    <property type="evidence" value="ECO:0007669"/>
    <property type="project" value="UniProtKB-KW"/>
</dbReference>
<name>A0A834VBI3_SARSC</name>
<dbReference type="Gene3D" id="3.30.950.10">
    <property type="entry name" value="Methyltransferase, Cobalt-precorrin-4 Transmethylase, Domain 2"/>
    <property type="match status" value="1"/>
</dbReference>
<reference evidence="12" key="2">
    <citation type="submission" date="2020-01" db="EMBL/GenBank/DDBJ databases">
        <authorList>
            <person name="Korhonen P.K.K."/>
            <person name="Guangxu M.G."/>
            <person name="Wang T.W."/>
            <person name="Stroehlein A.J.S."/>
            <person name="Young N.D."/>
            <person name="Ang C.-S.A."/>
            <person name="Fernando D.W.F."/>
            <person name="Lu H.L."/>
            <person name="Taylor S.T."/>
            <person name="Ehtesham M.E.M."/>
            <person name="Najaraj S.H.N."/>
            <person name="Harsha G.H.G."/>
            <person name="Madugundu A.M."/>
            <person name="Renuse S.R."/>
            <person name="Holt D.H."/>
            <person name="Pandey A.P."/>
            <person name="Papenfuss A.P."/>
            <person name="Gasser R.B.G."/>
            <person name="Fischer K.F."/>
        </authorList>
    </citation>
    <scope>NUCLEOTIDE SEQUENCE</scope>
    <source>
        <strain evidence="12">SSS_KF_BRIS2020</strain>
    </source>
</reference>
<reference evidence="14" key="1">
    <citation type="journal article" date="2020" name="PLoS Negl. Trop. Dis.">
        <title>High-quality nuclear genome for Sarcoptes scabiei-A critical resource for a neglected parasite.</title>
        <authorList>
            <person name="Korhonen P.K."/>
            <person name="Gasser R.B."/>
            <person name="Ma G."/>
            <person name="Wang T."/>
            <person name="Stroehlein A.J."/>
            <person name="Young N.D."/>
            <person name="Ang C.S."/>
            <person name="Fernando D.D."/>
            <person name="Lu H.C."/>
            <person name="Taylor S."/>
            <person name="Reynolds S.L."/>
            <person name="Mofiz E."/>
            <person name="Najaraj S.H."/>
            <person name="Gowda H."/>
            <person name="Madugundu A."/>
            <person name="Renuse S."/>
            <person name="Holt D."/>
            <person name="Pandey A."/>
            <person name="Papenfuss A.T."/>
            <person name="Fischer K."/>
        </authorList>
    </citation>
    <scope>NUCLEOTIDE SEQUENCE [LARGE SCALE GENOMIC DNA]</scope>
</reference>
<proteinExistence type="inferred from homology"/>
<keyword evidence="10" id="KW-0175">Coiled coil</keyword>
<dbReference type="Proteomes" id="UP000070412">
    <property type="component" value="Unassembled WGS sequence"/>
</dbReference>
<feature type="binding site" evidence="9">
    <location>
        <position position="88"/>
    </location>
    <ligand>
        <name>S-adenosyl-L-methionine</name>
        <dbReference type="ChEBI" id="CHEBI:59789"/>
    </ligand>
</feature>
<dbReference type="EMBL" id="WVUK01000060">
    <property type="protein sequence ID" value="KAF7491412.1"/>
    <property type="molecule type" value="Genomic_DNA"/>
</dbReference>
<evidence type="ECO:0000313" key="13">
    <source>
        <dbReference type="EnsemblMetazoa" id="KAF7491412.1"/>
    </source>
</evidence>
<evidence type="ECO:0000256" key="3">
    <source>
        <dbReference type="ARBA" id="ARBA00006729"/>
    </source>
</evidence>
<comment type="catalytic activity">
    <reaction evidence="8">
        <text>2-[(3S)-amino-3-carboxypropyl]-L-histidyl-[translation elongation factor 2] + 4 S-adenosyl-L-methionine = diphthine methyl ester-[translation elongation factor 2] + 4 S-adenosyl-L-homocysteine + 3 H(+)</text>
        <dbReference type="Rhea" id="RHEA:42652"/>
        <dbReference type="Rhea" id="RHEA-COMP:9749"/>
        <dbReference type="Rhea" id="RHEA-COMP:10173"/>
        <dbReference type="ChEBI" id="CHEBI:15378"/>
        <dbReference type="ChEBI" id="CHEBI:57856"/>
        <dbReference type="ChEBI" id="CHEBI:59789"/>
        <dbReference type="ChEBI" id="CHEBI:73995"/>
        <dbReference type="ChEBI" id="CHEBI:79005"/>
        <dbReference type="EC" id="2.1.1.314"/>
    </reaction>
</comment>
<organism evidence="12">
    <name type="scientific">Sarcoptes scabiei</name>
    <name type="common">Itch mite</name>
    <name type="synonym">Acarus scabiei</name>
    <dbReference type="NCBI Taxonomy" id="52283"/>
    <lineage>
        <taxon>Eukaryota</taxon>
        <taxon>Metazoa</taxon>
        <taxon>Ecdysozoa</taxon>
        <taxon>Arthropoda</taxon>
        <taxon>Chelicerata</taxon>
        <taxon>Arachnida</taxon>
        <taxon>Acari</taxon>
        <taxon>Acariformes</taxon>
        <taxon>Sarcoptiformes</taxon>
        <taxon>Astigmata</taxon>
        <taxon>Psoroptidia</taxon>
        <taxon>Sarcoptoidea</taxon>
        <taxon>Sarcoptidae</taxon>
        <taxon>Sarcoptinae</taxon>
        <taxon>Sarcoptes</taxon>
    </lineage>
</organism>
<sequence>MLYLIGLGLGDKTDITIKGLELIKKSKRVYLESYTSIYCQDDRNDLETFYGCEIIPADREFVELNSDEILLNADNEDVAFLVVGDPLGATTHADLILRAKEKRIPYRLVHNASIINACGCCGLQLYNFGEVVSIPLWTETWRPTSFVDKINSNLKRGLHTLCLLDIKVKEQSIEAMMKGRKEYEPPRFMTINIAAKQLLDSLKELQCNQDDLQENNLLLTEETLCVALARVGSEKQLIRKSSLKNLLEIDMGPPLHSLIIVGRLHHIESEMLKLFD</sequence>
<dbReference type="FunFam" id="3.40.1010.10:FF:000004">
    <property type="entry name" value="Putative diphthine synthase"/>
    <property type="match status" value="1"/>
</dbReference>
<dbReference type="NCBIfam" id="TIGR00522">
    <property type="entry name" value="dph5"/>
    <property type="match status" value="1"/>
</dbReference>
<evidence type="ECO:0000256" key="9">
    <source>
        <dbReference type="PIRSR" id="PIRSR036432-1"/>
    </source>
</evidence>
<evidence type="ECO:0000256" key="2">
    <source>
        <dbReference type="ARBA" id="ARBA00005156"/>
    </source>
</evidence>
<feature type="coiled-coil region" evidence="10">
    <location>
        <begin position="195"/>
        <end position="222"/>
    </location>
</feature>
<evidence type="ECO:0000256" key="10">
    <source>
        <dbReference type="SAM" id="Coils"/>
    </source>
</evidence>
<accession>A0A834VBI3</accession>
<dbReference type="EC" id="2.1.1.314" evidence="4"/>
<feature type="binding site" evidence="9">
    <location>
        <position position="164"/>
    </location>
    <ligand>
        <name>S-adenosyl-L-methionine</name>
        <dbReference type="ChEBI" id="CHEBI:59789"/>
    </ligand>
</feature>
<dbReference type="InterPro" id="IPR004551">
    <property type="entry name" value="Dphthn_synthase"/>
</dbReference>
<dbReference type="CDD" id="cd11647">
    <property type="entry name" value="DHP5_DphB"/>
    <property type="match status" value="1"/>
</dbReference>
<dbReference type="InterPro" id="IPR014776">
    <property type="entry name" value="4pyrrole_Mease_sub2"/>
</dbReference>
<keyword evidence="6" id="KW-0808">Transferase</keyword>
<keyword evidence="14" id="KW-1185">Reference proteome</keyword>
<evidence type="ECO:0000313" key="12">
    <source>
        <dbReference type="EMBL" id="KAF7491412.1"/>
    </source>
</evidence>
<dbReference type="InterPro" id="IPR000878">
    <property type="entry name" value="4pyrrol_Mease"/>
</dbReference>
<dbReference type="Pfam" id="PF00590">
    <property type="entry name" value="TP_methylase"/>
    <property type="match status" value="1"/>
</dbReference>
<evidence type="ECO:0000313" key="14">
    <source>
        <dbReference type="Proteomes" id="UP000070412"/>
    </source>
</evidence>
<evidence type="ECO:0000256" key="7">
    <source>
        <dbReference type="ARBA" id="ARBA00022691"/>
    </source>
</evidence>
<gene>
    <name evidence="12" type="ORF">SSS_8654</name>
</gene>
<dbReference type="EnsemblMetazoa" id="SSS_8654s_mrna">
    <property type="protein sequence ID" value="KAF7491412.1"/>
    <property type="gene ID" value="SSS_8654"/>
</dbReference>
<evidence type="ECO:0000259" key="11">
    <source>
        <dbReference type="Pfam" id="PF00590"/>
    </source>
</evidence>
<dbReference type="PANTHER" id="PTHR10882:SF0">
    <property type="entry name" value="DIPHTHINE METHYL ESTER SYNTHASE"/>
    <property type="match status" value="1"/>
</dbReference>
<evidence type="ECO:0000256" key="6">
    <source>
        <dbReference type="ARBA" id="ARBA00022679"/>
    </source>
</evidence>